<dbReference type="PANTHER" id="PTHR33498">
    <property type="entry name" value="TRANSPOSASE FOR INSERTION SEQUENCE ELEMENT IS1557"/>
    <property type="match status" value="1"/>
</dbReference>
<dbReference type="EMBL" id="LT634362">
    <property type="protein sequence ID" value="SFZ89116.1"/>
    <property type="molecule type" value="Genomic_DNA"/>
</dbReference>
<dbReference type="AlphaFoldDB" id="A0A1K2IA65"/>
<evidence type="ECO:0000259" key="2">
    <source>
        <dbReference type="Pfam" id="PF14690"/>
    </source>
</evidence>
<dbReference type="Pfam" id="PF14690">
    <property type="entry name" value="Zn_ribbon_ISL3"/>
    <property type="match status" value="1"/>
</dbReference>
<proteinExistence type="predicted"/>
<sequence length="471" mass="55084">MDQQSSPFFGSTITSVDEQKKLFVDTCFHAKRTYHRPYATIMSTKTQLKADDNMSHKGIIQDNLTKSDPNLEINQVIEERAVYRVIGKLTYRLTACAYCHTRNMVKNGFKTVYIRDIPFNNKPIILQIAKQRFLCKACHRSTIAQTKLVKKHAQLTQRLKFSLINYLVQDLAVDHVAQKLNASPVSVNRIVTELHEQWIHPQAALPTHLSFDEVRTTQHQMSFLAINAENGDLVTLLPDRLAKNIISHFERRYSLAVRQAVKSVVLDFNSSYHTFVKRLFPNAKIIADRFHLIQMLNRVINQTRISVMHQFNWHSRQYRLLKYYWKLYLKPFEQLETKRPFWRKHLKDRLTAAQIVAQGINIAPEFAQVYEVAQALAAAIRNHHPAKLIKLLKTKTQNLALNTLLKTFNIRVKAITNALHSPLSNGRIEGIIRKIKQIKRTAYGYRNWQHFRDRILIEFSFKTKKRKPIRR</sequence>
<name>A0A1K2IA65_9LACO</name>
<dbReference type="NCBIfam" id="NF033550">
    <property type="entry name" value="transpos_ISL3"/>
    <property type="match status" value="1"/>
</dbReference>
<evidence type="ECO:0000259" key="1">
    <source>
        <dbReference type="Pfam" id="PF01610"/>
    </source>
</evidence>
<gene>
    <name evidence="3" type="ORF">LREN565_2229</name>
</gene>
<dbReference type="PANTHER" id="PTHR33498:SF1">
    <property type="entry name" value="TRANSPOSASE FOR INSERTION SEQUENCE ELEMENT IS1557"/>
    <property type="match status" value="1"/>
</dbReference>
<feature type="domain" description="Transposase IS204/IS1001/IS1096/IS1165 DDE" evidence="1">
    <location>
        <begin position="210"/>
        <end position="455"/>
    </location>
</feature>
<organism evidence="3">
    <name type="scientific">Loigolactobacillus rennini</name>
    <dbReference type="NCBI Taxonomy" id="238013"/>
    <lineage>
        <taxon>Bacteria</taxon>
        <taxon>Bacillati</taxon>
        <taxon>Bacillota</taxon>
        <taxon>Bacilli</taxon>
        <taxon>Lactobacillales</taxon>
        <taxon>Lactobacillaceae</taxon>
        <taxon>Loigolactobacillus</taxon>
    </lineage>
</organism>
<protein>
    <submittedName>
        <fullName evidence="3">Mobile element protein</fullName>
    </submittedName>
</protein>
<dbReference type="Pfam" id="PF01610">
    <property type="entry name" value="DDE_Tnp_ISL3"/>
    <property type="match status" value="1"/>
</dbReference>
<dbReference type="InterPro" id="IPR002560">
    <property type="entry name" value="Transposase_DDE"/>
</dbReference>
<reference evidence="3" key="1">
    <citation type="submission" date="2016-11" db="EMBL/GenBank/DDBJ databases">
        <authorList>
            <person name="Jaros S."/>
            <person name="Januszkiewicz K."/>
            <person name="Wedrychowicz H."/>
        </authorList>
    </citation>
    <scope>NUCLEOTIDE SEQUENCE</scope>
    <source>
        <strain evidence="3">ACA-DC 565</strain>
    </source>
</reference>
<evidence type="ECO:0000313" key="3">
    <source>
        <dbReference type="EMBL" id="SFZ89116.1"/>
    </source>
</evidence>
<feature type="domain" description="Transposase IS204/IS1001/IS1096/IS1165 zinc-finger" evidence="2">
    <location>
        <begin position="94"/>
        <end position="138"/>
    </location>
</feature>
<dbReference type="InterPro" id="IPR029261">
    <property type="entry name" value="Transposase_Znf"/>
</dbReference>
<accession>A0A1K2IA65</accession>
<dbReference type="InterPro" id="IPR047951">
    <property type="entry name" value="Transpos_ISL3"/>
</dbReference>